<evidence type="ECO:0000256" key="2">
    <source>
        <dbReference type="SAM" id="MobiDB-lite"/>
    </source>
</evidence>
<dbReference type="RefSeq" id="XP_019015630.1">
    <property type="nucleotide sequence ID" value="XM_019161988.1"/>
</dbReference>
<keyword evidence="4" id="KW-1185">Reference proteome</keyword>
<evidence type="ECO:0000313" key="4">
    <source>
        <dbReference type="Proteomes" id="UP000094455"/>
    </source>
</evidence>
<dbReference type="AlphaFoldDB" id="A0A1E3NED9"/>
<evidence type="ECO:0000313" key="3">
    <source>
        <dbReference type="EMBL" id="ODQ44517.1"/>
    </source>
</evidence>
<evidence type="ECO:0000256" key="1">
    <source>
        <dbReference type="SAM" id="Coils"/>
    </source>
</evidence>
<proteinExistence type="predicted"/>
<dbReference type="OrthoDB" id="3994480at2759"/>
<feature type="compositionally biased region" description="Polar residues" evidence="2">
    <location>
        <begin position="345"/>
        <end position="356"/>
    </location>
</feature>
<name>A0A1E3NED9_9ASCO</name>
<feature type="region of interest" description="Disordered" evidence="2">
    <location>
        <begin position="335"/>
        <end position="362"/>
    </location>
</feature>
<protein>
    <submittedName>
        <fullName evidence="3">Uncharacterized protein</fullName>
    </submittedName>
</protein>
<accession>A0A1E3NED9</accession>
<dbReference type="GeneID" id="30178675"/>
<gene>
    <name evidence="3" type="ORF">PICMEDRAFT_18406</name>
</gene>
<feature type="coiled-coil region" evidence="1">
    <location>
        <begin position="205"/>
        <end position="253"/>
    </location>
</feature>
<feature type="compositionally biased region" description="Basic and acidic residues" evidence="2">
    <location>
        <begin position="335"/>
        <end position="344"/>
    </location>
</feature>
<dbReference type="Proteomes" id="UP000094455">
    <property type="component" value="Unassembled WGS sequence"/>
</dbReference>
<sequence length="415" mass="48085">MYGIMPLEEYVANYDSILENKPFKYGNMKGKKLDKSKFFNDYSDYEILLRNEVPPKYFKYFDDFSSDSMIDDIEIGRSNNLNLSPVKNHQENGVKDSELLSKKESKLESDSTTLFRNLKKSLVNDENSFSLDLGNLDLPNSINRKRNLPAKSLKTNPTSNHKFHTSDTSEIDGLEDFDALYEKTFKLLNKNSLVDKEGKQLNMMIQSLLETLKTIKDENIQYKANSENMKLIIKDLNSLINSYKTKLRDYFEENRSLKTMIKDERKTARDIKSSNISRNTFEIESDDLQSIDKQIYLLQVKRQRLIERKKMIRETKEVSLDDLSEDIVQKLLKQLQEHSGHTDESMNSSDTGNGNHNDCPFCKKESKQSDNLLTKLLSTSHTSSLDQDEVIDLLASRIKFKLDTSNDGKKLPDIW</sequence>
<dbReference type="EMBL" id="KV454007">
    <property type="protein sequence ID" value="ODQ44517.1"/>
    <property type="molecule type" value="Genomic_DNA"/>
</dbReference>
<reference evidence="3 4" key="1">
    <citation type="journal article" date="2016" name="Proc. Natl. Acad. Sci. U.S.A.">
        <title>Comparative genomics of biotechnologically important yeasts.</title>
        <authorList>
            <person name="Riley R."/>
            <person name="Haridas S."/>
            <person name="Wolfe K.H."/>
            <person name="Lopes M.R."/>
            <person name="Hittinger C.T."/>
            <person name="Goeker M."/>
            <person name="Salamov A.A."/>
            <person name="Wisecaver J.H."/>
            <person name="Long T.M."/>
            <person name="Calvey C.H."/>
            <person name="Aerts A.L."/>
            <person name="Barry K.W."/>
            <person name="Choi C."/>
            <person name="Clum A."/>
            <person name="Coughlan A.Y."/>
            <person name="Deshpande S."/>
            <person name="Douglass A.P."/>
            <person name="Hanson S.J."/>
            <person name="Klenk H.-P."/>
            <person name="LaButti K.M."/>
            <person name="Lapidus A."/>
            <person name="Lindquist E.A."/>
            <person name="Lipzen A.M."/>
            <person name="Meier-Kolthoff J.P."/>
            <person name="Ohm R.A."/>
            <person name="Otillar R.P."/>
            <person name="Pangilinan J.L."/>
            <person name="Peng Y."/>
            <person name="Rokas A."/>
            <person name="Rosa C.A."/>
            <person name="Scheuner C."/>
            <person name="Sibirny A.A."/>
            <person name="Slot J.C."/>
            <person name="Stielow J.B."/>
            <person name="Sun H."/>
            <person name="Kurtzman C.P."/>
            <person name="Blackwell M."/>
            <person name="Grigoriev I.V."/>
            <person name="Jeffries T.W."/>
        </authorList>
    </citation>
    <scope>NUCLEOTIDE SEQUENCE [LARGE SCALE GENOMIC DNA]</scope>
    <source>
        <strain evidence="3 4">NRRL Y-2026</strain>
    </source>
</reference>
<organism evidence="3 4">
    <name type="scientific">Pichia membranifaciens NRRL Y-2026</name>
    <dbReference type="NCBI Taxonomy" id="763406"/>
    <lineage>
        <taxon>Eukaryota</taxon>
        <taxon>Fungi</taxon>
        <taxon>Dikarya</taxon>
        <taxon>Ascomycota</taxon>
        <taxon>Saccharomycotina</taxon>
        <taxon>Pichiomycetes</taxon>
        <taxon>Pichiales</taxon>
        <taxon>Pichiaceae</taxon>
        <taxon>Pichia</taxon>
    </lineage>
</organism>
<keyword evidence="1" id="KW-0175">Coiled coil</keyword>